<proteinExistence type="predicted"/>
<protein>
    <submittedName>
        <fullName evidence="1">Uncharacterized protein</fullName>
    </submittedName>
</protein>
<dbReference type="AlphaFoldDB" id="D1PQF1"/>
<sequence>MGIRGQAPPSLFPNCNLYSIPQKPAFCHEIFVKLTPPLLAGRPAV</sequence>
<dbReference type="HOGENOM" id="CLU_3206098_0_0_9"/>
<accession>D1PQF1</accession>
<dbReference type="STRING" id="411471.SUBVAR_06620"/>
<keyword evidence="2" id="KW-1185">Reference proteome</keyword>
<dbReference type="EMBL" id="ACBY02000041">
    <property type="protein sequence ID" value="EFB75074.1"/>
    <property type="molecule type" value="Genomic_DNA"/>
</dbReference>
<evidence type="ECO:0000313" key="1">
    <source>
        <dbReference type="EMBL" id="EFB75074.1"/>
    </source>
</evidence>
<comment type="caution">
    <text evidence="1">The sequence shown here is derived from an EMBL/GenBank/DDBJ whole genome shotgun (WGS) entry which is preliminary data.</text>
</comment>
<organism evidence="1 2">
    <name type="scientific">Subdoligranulum variabile DSM 15176</name>
    <dbReference type="NCBI Taxonomy" id="411471"/>
    <lineage>
        <taxon>Bacteria</taxon>
        <taxon>Bacillati</taxon>
        <taxon>Bacillota</taxon>
        <taxon>Clostridia</taxon>
        <taxon>Eubacteriales</taxon>
        <taxon>Oscillospiraceae</taxon>
        <taxon>Subdoligranulum</taxon>
    </lineage>
</organism>
<dbReference type="Proteomes" id="UP000003438">
    <property type="component" value="Unassembled WGS sequence"/>
</dbReference>
<gene>
    <name evidence="1" type="ORF">SUBVAR_06620</name>
</gene>
<evidence type="ECO:0000313" key="2">
    <source>
        <dbReference type="Proteomes" id="UP000003438"/>
    </source>
</evidence>
<reference evidence="1" key="1">
    <citation type="submission" date="2009-12" db="EMBL/GenBank/DDBJ databases">
        <authorList>
            <person name="Weinstock G."/>
            <person name="Sodergren E."/>
            <person name="Clifton S."/>
            <person name="Fulton L."/>
            <person name="Fulton B."/>
            <person name="Courtney L."/>
            <person name="Fronick C."/>
            <person name="Harrison M."/>
            <person name="Strong C."/>
            <person name="Farmer C."/>
            <person name="Delahaunty K."/>
            <person name="Markovic C."/>
            <person name="Hall O."/>
            <person name="Minx P."/>
            <person name="Tomlinson C."/>
            <person name="Mitreva M."/>
            <person name="Nelson J."/>
            <person name="Hou S."/>
            <person name="Wollam A."/>
            <person name="Pepin K.H."/>
            <person name="Johnson M."/>
            <person name="Bhonagiri V."/>
            <person name="Nash W.E."/>
            <person name="Warren W."/>
            <person name="Chinwalla A."/>
            <person name="Mardis E.R."/>
            <person name="Wilson R.K."/>
        </authorList>
    </citation>
    <scope>NUCLEOTIDE SEQUENCE [LARGE SCALE GENOMIC DNA]</scope>
    <source>
        <strain evidence="1">DSM 15176</strain>
    </source>
</reference>
<name>D1PQF1_9FIRM</name>